<dbReference type="InterPro" id="IPR011250">
    <property type="entry name" value="OMP/PagP_B-barrel"/>
</dbReference>
<dbReference type="AlphaFoldDB" id="A0A2G8RBC5"/>
<keyword evidence="2" id="KW-1185">Reference proteome</keyword>
<dbReference type="SUPFAM" id="SSF56925">
    <property type="entry name" value="OMPA-like"/>
    <property type="match status" value="1"/>
</dbReference>
<proteinExistence type="predicted"/>
<dbReference type="Proteomes" id="UP000231259">
    <property type="component" value="Unassembled WGS sequence"/>
</dbReference>
<name>A0A2G8RBC5_9RHOB</name>
<dbReference type="EMBL" id="AWWI01000120">
    <property type="protein sequence ID" value="PIL18865.1"/>
    <property type="molecule type" value="Genomic_DNA"/>
</dbReference>
<comment type="caution">
    <text evidence="1">The sequence shown here is derived from an EMBL/GenBank/DDBJ whole genome shotgun (WGS) entry which is preliminary data.</text>
</comment>
<protein>
    <submittedName>
        <fullName evidence="1">Uncharacterized protein</fullName>
    </submittedName>
</protein>
<accession>A0A2G8RBC5</accession>
<dbReference type="Gene3D" id="2.40.160.20">
    <property type="match status" value="1"/>
</dbReference>
<sequence>MDLSLYTGWQTAPHSRLKGDAPFTGDSYNGLIGWDGKSFSNPPYYGLRGTWWKNERIGFGLEFTHTKVYADDGDAAKIGFSNFEFSDGLNILTANATRRWQNQWRGLSPYVGGGLGVAIPHVEGATFSGSETFEYQLAGPAARLYAGASYDLSERVAVFGEYQFTYSHNQGDLEDGGTFETNIKTNALNVGLTLKF</sequence>
<evidence type="ECO:0000313" key="2">
    <source>
        <dbReference type="Proteomes" id="UP000231259"/>
    </source>
</evidence>
<reference evidence="1 2" key="1">
    <citation type="submission" date="2013-09" db="EMBL/GenBank/DDBJ databases">
        <title>Genome sequencing of Phaeobacter antarcticus sp. nov. SM1211.</title>
        <authorList>
            <person name="Zhang X.-Y."/>
            <person name="Liu C."/>
            <person name="Chen X.-L."/>
            <person name="Xie B.-B."/>
            <person name="Qin Q.-L."/>
            <person name="Rong J.-C."/>
            <person name="Zhang Y.-Z."/>
        </authorList>
    </citation>
    <scope>NUCLEOTIDE SEQUENCE [LARGE SCALE GENOMIC DNA]</scope>
    <source>
        <strain evidence="1 2">SM1211</strain>
    </source>
</reference>
<evidence type="ECO:0000313" key="1">
    <source>
        <dbReference type="EMBL" id="PIL18865.1"/>
    </source>
</evidence>
<organism evidence="1 2">
    <name type="scientific">Puniceibacterium antarcticum</name>
    <dbReference type="NCBI Taxonomy" id="1206336"/>
    <lineage>
        <taxon>Bacteria</taxon>
        <taxon>Pseudomonadati</taxon>
        <taxon>Pseudomonadota</taxon>
        <taxon>Alphaproteobacteria</taxon>
        <taxon>Rhodobacterales</taxon>
        <taxon>Paracoccaceae</taxon>
        <taxon>Puniceibacterium</taxon>
    </lineage>
</organism>
<gene>
    <name evidence="1" type="ORF">P775_17640</name>
</gene>